<dbReference type="OrthoDB" id="390928at2"/>
<dbReference type="STRING" id="1276257.SSABA_v1c09190"/>
<evidence type="ECO:0000313" key="1">
    <source>
        <dbReference type="EMBL" id="AHI54318.1"/>
    </source>
</evidence>
<dbReference type="EMBL" id="CP006934">
    <property type="protein sequence ID" value="AHI54318.1"/>
    <property type="molecule type" value="Genomic_DNA"/>
</dbReference>
<dbReference type="RefSeq" id="WP_025251454.1">
    <property type="nucleotide sequence ID" value="NZ_CP006934.1"/>
</dbReference>
<proteinExistence type="predicted"/>
<evidence type="ECO:0008006" key="3">
    <source>
        <dbReference type="Google" id="ProtNLM"/>
    </source>
</evidence>
<dbReference type="PROSITE" id="PS51257">
    <property type="entry name" value="PROKAR_LIPOPROTEIN"/>
    <property type="match status" value="1"/>
</dbReference>
<evidence type="ECO:0000313" key="2">
    <source>
        <dbReference type="Proteomes" id="UP000019265"/>
    </source>
</evidence>
<dbReference type="PATRIC" id="fig|1276257.3.peg.935"/>
<sequence length="317" mass="36139">MKKIISLIGVAAISCSSLLPIINNQESQEQNVEILELNYSVDTSRYADENKGQALPGIYDETESFKQFITDSREKLGKTNYEDFTVKSSISNFEEPSNSSKRRDALLLEKVLKSEKYEIIGTNAVVTEHNETESFFDFYTIVEIDNNPTYIDLNGYDKNQKFNSNELSGGYKNTFIVEVTPKNSQTFKFQKGQVITNGQETEFVGLVEYINEIKTYIKLNKIEESQLHVESWYVAAPISRFENDKWTKAEDPTWIFFGNDTYISAKIVFNLSTPENPKIALVLESRSGMYTLLVATPNKMQEKGVGNYLTNFLVVID</sequence>
<dbReference type="AlphaFoldDB" id="W6AAX1"/>
<dbReference type="KEGG" id="ssab:SSABA_v1c09190"/>
<keyword evidence="2" id="KW-1185">Reference proteome</keyword>
<accession>W6AAX1</accession>
<dbReference type="Proteomes" id="UP000019265">
    <property type="component" value="Chromosome"/>
</dbReference>
<protein>
    <recommendedName>
        <fullName evidence="3">Lipoprotein</fullName>
    </recommendedName>
</protein>
<organism evidence="1 2">
    <name type="scientific">Spiroplasma sabaudiense Ar-1343</name>
    <dbReference type="NCBI Taxonomy" id="1276257"/>
    <lineage>
        <taxon>Bacteria</taxon>
        <taxon>Bacillati</taxon>
        <taxon>Mycoplasmatota</taxon>
        <taxon>Mollicutes</taxon>
        <taxon>Entomoplasmatales</taxon>
        <taxon>Spiroplasmataceae</taxon>
        <taxon>Spiroplasma</taxon>
    </lineage>
</organism>
<reference evidence="1 2" key="1">
    <citation type="journal article" date="2014" name="Genome Biol. Evol.">
        <title>Molecular evolution of the substrate utilization strategies and putative virulence factors in mosquito-associated Spiroplasma species.</title>
        <authorList>
            <person name="Chang T.H."/>
            <person name="Lo W.S."/>
            <person name="Ku C."/>
            <person name="Chen L.L."/>
            <person name="Kuo C.H."/>
        </authorList>
    </citation>
    <scope>NUCLEOTIDE SEQUENCE [LARGE SCALE GENOMIC DNA]</scope>
    <source>
        <strain evidence="1">Ar-1343</strain>
    </source>
</reference>
<gene>
    <name evidence="1" type="ORF">SSABA_v1c09190</name>
</gene>
<dbReference type="HOGENOM" id="CLU_876909_0_0_14"/>
<name>W6AAX1_9MOLU</name>